<evidence type="ECO:0000313" key="2">
    <source>
        <dbReference type="Proteomes" id="UP001201812"/>
    </source>
</evidence>
<comment type="caution">
    <text evidence="1">The sequence shown here is derived from an EMBL/GenBank/DDBJ whole genome shotgun (WGS) entry which is preliminary data.</text>
</comment>
<accession>A0AAD4ND45</accession>
<proteinExistence type="predicted"/>
<dbReference type="EMBL" id="JAKKPZ010000005">
    <property type="protein sequence ID" value="KAI1720570.1"/>
    <property type="molecule type" value="Genomic_DNA"/>
</dbReference>
<gene>
    <name evidence="1" type="ORF">DdX_04808</name>
</gene>
<evidence type="ECO:0000313" key="1">
    <source>
        <dbReference type="EMBL" id="KAI1720570.1"/>
    </source>
</evidence>
<name>A0AAD4ND45_9BILA</name>
<dbReference type="AlphaFoldDB" id="A0AAD4ND45"/>
<reference evidence="1" key="1">
    <citation type="submission" date="2022-01" db="EMBL/GenBank/DDBJ databases">
        <title>Genome Sequence Resource for Two Populations of Ditylenchus destructor, the Migratory Endoparasitic Phytonematode.</title>
        <authorList>
            <person name="Zhang H."/>
            <person name="Lin R."/>
            <person name="Xie B."/>
        </authorList>
    </citation>
    <scope>NUCLEOTIDE SEQUENCE</scope>
    <source>
        <strain evidence="1">BazhouSP</strain>
    </source>
</reference>
<protein>
    <submittedName>
        <fullName evidence="1">Uncharacterized protein</fullName>
    </submittedName>
</protein>
<sequence length="77" mass="8571">MEGGFLTEACAFGCHIVVTIGDRLLCLLFGMDNFRIRGCTFDGDDAVLRLPELYMFNERNVCSGLGPSSQVEFCREI</sequence>
<dbReference type="Proteomes" id="UP001201812">
    <property type="component" value="Unassembled WGS sequence"/>
</dbReference>
<keyword evidence="2" id="KW-1185">Reference proteome</keyword>
<organism evidence="1 2">
    <name type="scientific">Ditylenchus destructor</name>
    <dbReference type="NCBI Taxonomy" id="166010"/>
    <lineage>
        <taxon>Eukaryota</taxon>
        <taxon>Metazoa</taxon>
        <taxon>Ecdysozoa</taxon>
        <taxon>Nematoda</taxon>
        <taxon>Chromadorea</taxon>
        <taxon>Rhabditida</taxon>
        <taxon>Tylenchina</taxon>
        <taxon>Tylenchomorpha</taxon>
        <taxon>Sphaerularioidea</taxon>
        <taxon>Anguinidae</taxon>
        <taxon>Anguininae</taxon>
        <taxon>Ditylenchus</taxon>
    </lineage>
</organism>